<dbReference type="Pfam" id="PF12715">
    <property type="entry name" value="Abhydrolase_7"/>
    <property type="match status" value="1"/>
</dbReference>
<comment type="caution">
    <text evidence="1">The sequence shown here is derived from an EMBL/GenBank/DDBJ whole genome shotgun (WGS) entry which is preliminary data.</text>
</comment>
<accession>A0ABX2HEF6</accession>
<dbReference type="SUPFAM" id="SSF53474">
    <property type="entry name" value="alpha/beta-Hydrolases"/>
    <property type="match status" value="1"/>
</dbReference>
<evidence type="ECO:0000313" key="1">
    <source>
        <dbReference type="EMBL" id="NSJ47587.1"/>
    </source>
</evidence>
<keyword evidence="2" id="KW-1185">Reference proteome</keyword>
<dbReference type="InterPro" id="IPR025890">
    <property type="entry name" value="Abhydrolase_bac"/>
</dbReference>
<organism evidence="1 2">
    <name type="scientific">Enterocloster aldenensis</name>
    <dbReference type="NCBI Taxonomy" id="358742"/>
    <lineage>
        <taxon>Bacteria</taxon>
        <taxon>Bacillati</taxon>
        <taxon>Bacillota</taxon>
        <taxon>Clostridia</taxon>
        <taxon>Lachnospirales</taxon>
        <taxon>Lachnospiraceae</taxon>
        <taxon>Enterocloster</taxon>
    </lineage>
</organism>
<dbReference type="PANTHER" id="PTHR47381:SF3">
    <property type="entry name" value="ALPHA_BETA-HYDROLASES SUPERFAMILY PROTEIN"/>
    <property type="match status" value="1"/>
</dbReference>
<dbReference type="Gene3D" id="3.40.50.1820">
    <property type="entry name" value="alpha/beta hydrolase"/>
    <property type="match status" value="1"/>
</dbReference>
<gene>
    <name evidence="1" type="ORF">G5B36_02590</name>
</gene>
<dbReference type="InterPro" id="IPR029058">
    <property type="entry name" value="AB_hydrolase_fold"/>
</dbReference>
<dbReference type="Proteomes" id="UP000669239">
    <property type="component" value="Unassembled WGS sequence"/>
</dbReference>
<name>A0ABX2HEF6_9FIRM</name>
<evidence type="ECO:0008006" key="3">
    <source>
        <dbReference type="Google" id="ProtNLM"/>
    </source>
</evidence>
<proteinExistence type="predicted"/>
<sequence>MRRKFDRYARRDFFRGHTREEFDAWQSGTRSLLHGLLGLDKMESCALSPVLEDVVRLPGGIRREHIRIQVEPDVWMPMFVLVPPGAGPFSRPFLCPPGHNGAGKYSVAGLYGYGPVREKIRQYHYDYGHQLAMLGYVAICPDCRGFGERREDLEDTKDLETAMKGDCRRLAHMGEPLGIPVAGMLAWDLMRAVDYLMERGEWDLDAISCLGFSGGGMQTLWLSAMDERVRLAVISGYMYGYRDALLALNRNCSCNYVPHLWEHLDMGDIASLIAPRPLLIQSCSGDRLNGPRGIANVTEQVDIIRNAYRLLDAPGLMIHEICQGPHQWHGENLAVHLGQLIDSYDQIKTNQEVFHG</sequence>
<reference evidence="1 2" key="1">
    <citation type="journal article" date="2020" name="Cell Host Microbe">
        <title>Functional and Genomic Variation between Human-Derived Isolates of Lachnospiraceae Reveals Inter- and Intra-Species Diversity.</title>
        <authorList>
            <person name="Sorbara M.T."/>
            <person name="Littmann E.R."/>
            <person name="Fontana E."/>
            <person name="Moody T.U."/>
            <person name="Kohout C.E."/>
            <person name="Gjonbalaj M."/>
            <person name="Eaton V."/>
            <person name="Seok R."/>
            <person name="Leiner I.M."/>
            <person name="Pamer E.G."/>
        </authorList>
    </citation>
    <scope>NUCLEOTIDE SEQUENCE [LARGE SCALE GENOMIC DNA]</scope>
    <source>
        <strain evidence="1 2">MSK.1.17</strain>
    </source>
</reference>
<dbReference type="PANTHER" id="PTHR47381">
    <property type="entry name" value="ALPHA/BETA-HYDROLASES SUPERFAMILY PROTEIN"/>
    <property type="match status" value="1"/>
</dbReference>
<protein>
    <recommendedName>
        <fullName evidence="3">Abhydrolase family protein</fullName>
    </recommendedName>
</protein>
<dbReference type="EMBL" id="JAAITT010000003">
    <property type="protein sequence ID" value="NSJ47587.1"/>
    <property type="molecule type" value="Genomic_DNA"/>
</dbReference>
<evidence type="ECO:0000313" key="2">
    <source>
        <dbReference type="Proteomes" id="UP000669239"/>
    </source>
</evidence>